<gene>
    <name evidence="2" type="ORF">C8F04DRAFT_1399511</name>
</gene>
<proteinExistence type="predicted"/>
<evidence type="ECO:0000313" key="2">
    <source>
        <dbReference type="EMBL" id="KAJ7027305.1"/>
    </source>
</evidence>
<keyword evidence="1" id="KW-0732">Signal</keyword>
<dbReference type="EMBL" id="JARJCM010000125">
    <property type="protein sequence ID" value="KAJ7027305.1"/>
    <property type="molecule type" value="Genomic_DNA"/>
</dbReference>
<dbReference type="AlphaFoldDB" id="A0AAD6WWI9"/>
<organism evidence="2 3">
    <name type="scientific">Mycena alexandri</name>
    <dbReference type="NCBI Taxonomy" id="1745969"/>
    <lineage>
        <taxon>Eukaryota</taxon>
        <taxon>Fungi</taxon>
        <taxon>Dikarya</taxon>
        <taxon>Basidiomycota</taxon>
        <taxon>Agaricomycotina</taxon>
        <taxon>Agaricomycetes</taxon>
        <taxon>Agaricomycetidae</taxon>
        <taxon>Agaricales</taxon>
        <taxon>Marasmiineae</taxon>
        <taxon>Mycenaceae</taxon>
        <taxon>Mycena</taxon>
    </lineage>
</organism>
<dbReference type="Proteomes" id="UP001218188">
    <property type="component" value="Unassembled WGS sequence"/>
</dbReference>
<reference evidence="2" key="1">
    <citation type="submission" date="2023-03" db="EMBL/GenBank/DDBJ databases">
        <title>Massive genome expansion in bonnet fungi (Mycena s.s.) driven by repeated elements and novel gene families across ecological guilds.</title>
        <authorList>
            <consortium name="Lawrence Berkeley National Laboratory"/>
            <person name="Harder C.B."/>
            <person name="Miyauchi S."/>
            <person name="Viragh M."/>
            <person name="Kuo A."/>
            <person name="Thoen E."/>
            <person name="Andreopoulos B."/>
            <person name="Lu D."/>
            <person name="Skrede I."/>
            <person name="Drula E."/>
            <person name="Henrissat B."/>
            <person name="Morin E."/>
            <person name="Kohler A."/>
            <person name="Barry K."/>
            <person name="LaButti K."/>
            <person name="Morin E."/>
            <person name="Salamov A."/>
            <person name="Lipzen A."/>
            <person name="Mereny Z."/>
            <person name="Hegedus B."/>
            <person name="Baldrian P."/>
            <person name="Stursova M."/>
            <person name="Weitz H."/>
            <person name="Taylor A."/>
            <person name="Grigoriev I.V."/>
            <person name="Nagy L.G."/>
            <person name="Martin F."/>
            <person name="Kauserud H."/>
        </authorList>
    </citation>
    <scope>NUCLEOTIDE SEQUENCE</scope>
    <source>
        <strain evidence="2">CBHHK200</strain>
    </source>
</reference>
<comment type="caution">
    <text evidence="2">The sequence shown here is derived from an EMBL/GenBank/DDBJ whole genome shotgun (WGS) entry which is preliminary data.</text>
</comment>
<feature type="signal peptide" evidence="1">
    <location>
        <begin position="1"/>
        <end position="20"/>
    </location>
</feature>
<feature type="chain" id="PRO_5042252656" evidence="1">
    <location>
        <begin position="21"/>
        <end position="62"/>
    </location>
</feature>
<accession>A0AAD6WWI9</accession>
<keyword evidence="3" id="KW-1185">Reference proteome</keyword>
<name>A0AAD6WWI9_9AGAR</name>
<protein>
    <submittedName>
        <fullName evidence="2">Uncharacterized protein</fullName>
    </submittedName>
</protein>
<evidence type="ECO:0000313" key="3">
    <source>
        <dbReference type="Proteomes" id="UP001218188"/>
    </source>
</evidence>
<evidence type="ECO:0000256" key="1">
    <source>
        <dbReference type="SAM" id="SignalP"/>
    </source>
</evidence>
<sequence length="62" mass="6573">MQCKFLLASVVSCLMLSVAAAPIAVAELTTTPENLARSPLPEPVEIARTPEPKPGCKMYACI</sequence>